<dbReference type="EMBL" id="MT309844">
    <property type="protein sequence ID" value="QJB18605.1"/>
    <property type="molecule type" value="Genomic_DNA"/>
</dbReference>
<reference evidence="3" key="1">
    <citation type="submission" date="2020-04" db="EMBL/GenBank/DDBJ databases">
        <title>Genomes of microviruses in a sewage oxidation pond.</title>
        <authorList>
            <person name="Schreck J."/>
            <person name="Kraberger S."/>
            <person name="Scotch M."/>
            <person name="Halden R.U."/>
            <person name="Varsani A."/>
        </authorList>
    </citation>
    <scope>NUCLEOTIDE SEQUENCE</scope>
    <source>
        <strain evidence="3">6537_7</strain>
    </source>
</reference>
<evidence type="ECO:0000256" key="1">
    <source>
        <dbReference type="SAM" id="MobiDB-lite"/>
    </source>
</evidence>
<name>A0A858NFX0_9VIRU</name>
<evidence type="ECO:0000313" key="3">
    <source>
        <dbReference type="EMBL" id="QJB18605.1"/>
    </source>
</evidence>
<feature type="region of interest" description="Disordered" evidence="1">
    <location>
        <begin position="1"/>
        <end position="22"/>
    </location>
</feature>
<sequence length="262" mass="29535">MRRRMKTGRRSTKRRSRSAKKGRLIPTIRRVARRVALAQAETKRAVVLNEDYTYGPSTAYNFQAMYTNIFSVLGTSAQGVAQNQMIGTEIVDPLFVARMEMTVDWGLLLANAGVTGVVGVCLHAWLIATNDQQPITAPTAYVNSASANNWFIQPQGYKPQLNGNNVKVLKHWSKCVNPPSIPFGSSKPIGYAASCYRHKFVHKFKGKKEFETTSDYTSVSRVLRGWNYYFLVGYGVASTETLNANSQNVYMRCDRYLYYKDP</sequence>
<feature type="transmembrane region" description="Helical" evidence="2">
    <location>
        <begin position="105"/>
        <end position="128"/>
    </location>
</feature>
<proteinExistence type="predicted"/>
<keyword evidence="2" id="KW-1133">Transmembrane helix</keyword>
<keyword evidence="2" id="KW-0812">Transmembrane</keyword>
<organism evidence="3">
    <name type="scientific">Genomoviridae sp</name>
    <dbReference type="NCBI Taxonomy" id="2202565"/>
    <lineage>
        <taxon>Viruses</taxon>
        <taxon>Monodnaviria</taxon>
        <taxon>Shotokuvirae</taxon>
        <taxon>Cressdnaviricota</taxon>
        <taxon>Repensiviricetes</taxon>
        <taxon>Geplafuvirales</taxon>
        <taxon>Genomoviridae</taxon>
    </lineage>
</organism>
<keyword evidence="2" id="KW-0472">Membrane</keyword>
<protein>
    <submittedName>
        <fullName evidence="3">Capsid protein</fullName>
    </submittedName>
</protein>
<evidence type="ECO:0000256" key="2">
    <source>
        <dbReference type="SAM" id="Phobius"/>
    </source>
</evidence>
<accession>A0A858NFX0</accession>